<evidence type="ECO:0000313" key="2">
    <source>
        <dbReference type="Proteomes" id="UP000836387"/>
    </source>
</evidence>
<dbReference type="EMBL" id="CADEHS020000570">
    <property type="protein sequence ID" value="CAG9954588.1"/>
    <property type="molecule type" value="Genomic_DNA"/>
</dbReference>
<gene>
    <name evidence="1" type="ORF">CRV2_00018038</name>
</gene>
<sequence>MHLDSVRSAGYTLSWLLWSLLASSLVSKRPYYTIDEFRDTQTHSTTTSREEGETYIKYSYLEQLKLWGYRDPQQPNNFFKFIFIPIYLLRYPSIVFSGLLMGSILAWYNMLLIL</sequence>
<reference evidence="1" key="2">
    <citation type="submission" date="2021-10" db="EMBL/GenBank/DDBJ databases">
        <authorList>
            <person name="Piombo E."/>
        </authorList>
    </citation>
    <scope>NUCLEOTIDE SEQUENCE</scope>
</reference>
<proteinExistence type="predicted"/>
<name>A0ACA9UPA3_BIOOC</name>
<accession>A0ACA9UPA3</accession>
<keyword evidence="2" id="KW-1185">Reference proteome</keyword>
<evidence type="ECO:0000313" key="1">
    <source>
        <dbReference type="EMBL" id="CAG9954588.1"/>
    </source>
</evidence>
<organism evidence="1 2">
    <name type="scientific">Clonostachys rosea f. rosea IK726</name>
    <dbReference type="NCBI Taxonomy" id="1349383"/>
    <lineage>
        <taxon>Eukaryota</taxon>
        <taxon>Fungi</taxon>
        <taxon>Dikarya</taxon>
        <taxon>Ascomycota</taxon>
        <taxon>Pezizomycotina</taxon>
        <taxon>Sordariomycetes</taxon>
        <taxon>Hypocreomycetidae</taxon>
        <taxon>Hypocreales</taxon>
        <taxon>Bionectriaceae</taxon>
        <taxon>Clonostachys</taxon>
    </lineage>
</organism>
<reference evidence="1" key="1">
    <citation type="submission" date="2020-04" db="EMBL/GenBank/DDBJ databases">
        <authorList>
            <person name="Broberg M."/>
        </authorList>
    </citation>
    <scope>NUCLEOTIDE SEQUENCE</scope>
</reference>
<dbReference type="Proteomes" id="UP000836387">
    <property type="component" value="Unassembled WGS sequence"/>
</dbReference>
<comment type="caution">
    <text evidence="1">The sequence shown here is derived from an EMBL/GenBank/DDBJ whole genome shotgun (WGS) entry which is preliminary data.</text>
</comment>
<protein>
    <submittedName>
        <fullName evidence="1">Uncharacterized protein</fullName>
    </submittedName>
</protein>